<feature type="compositionally biased region" description="Basic and acidic residues" evidence="1">
    <location>
        <begin position="66"/>
        <end position="91"/>
    </location>
</feature>
<sequence>DWHRRRARAALQGVRDGRPKRARPGEVQLDGQALRLGQRDARHRRGGPGPRRLRVRQGVSGRAVHARREDHPDLRGRQRDPAPRDRQDHAV</sequence>
<reference evidence="2" key="1">
    <citation type="submission" date="2020-02" db="EMBL/GenBank/DDBJ databases">
        <authorList>
            <person name="Meier V. D."/>
        </authorList>
    </citation>
    <scope>NUCLEOTIDE SEQUENCE</scope>
    <source>
        <strain evidence="2">AVDCRST_MAG85</strain>
    </source>
</reference>
<evidence type="ECO:0000313" key="2">
    <source>
        <dbReference type="EMBL" id="CAA9474654.1"/>
    </source>
</evidence>
<dbReference type="GO" id="GO:0016937">
    <property type="term" value="F:short-chain fatty acyl-CoA dehydrogenase activity"/>
    <property type="evidence" value="ECO:0007669"/>
    <property type="project" value="UniProtKB-EC"/>
</dbReference>
<dbReference type="AlphaFoldDB" id="A0A6J4RK19"/>
<feature type="region of interest" description="Disordered" evidence="1">
    <location>
        <begin position="1"/>
        <end position="91"/>
    </location>
</feature>
<feature type="non-terminal residue" evidence="2">
    <location>
        <position position="1"/>
    </location>
</feature>
<name>A0A6J4RK19_9ACTN</name>
<accession>A0A6J4RK19</accession>
<protein>
    <submittedName>
        <fullName evidence="2">Acyl-CoA dehydrogenase, short-chain specific</fullName>
        <ecNumber evidence="2">1.3.8.1</ecNumber>
    </submittedName>
</protein>
<gene>
    <name evidence="2" type="ORF">AVDCRST_MAG85-208</name>
</gene>
<feature type="compositionally biased region" description="Basic residues" evidence="1">
    <location>
        <begin position="41"/>
        <end position="55"/>
    </location>
</feature>
<dbReference type="EC" id="1.3.8.1" evidence="2"/>
<dbReference type="EMBL" id="CADCVT010000025">
    <property type="protein sequence ID" value="CAA9474654.1"/>
    <property type="molecule type" value="Genomic_DNA"/>
</dbReference>
<evidence type="ECO:0000256" key="1">
    <source>
        <dbReference type="SAM" id="MobiDB-lite"/>
    </source>
</evidence>
<feature type="non-terminal residue" evidence="2">
    <location>
        <position position="91"/>
    </location>
</feature>
<proteinExistence type="predicted"/>
<keyword evidence="2" id="KW-0560">Oxidoreductase</keyword>
<organism evidence="2">
    <name type="scientific">uncultured Solirubrobacteraceae bacterium</name>
    <dbReference type="NCBI Taxonomy" id="1162706"/>
    <lineage>
        <taxon>Bacteria</taxon>
        <taxon>Bacillati</taxon>
        <taxon>Actinomycetota</taxon>
        <taxon>Thermoleophilia</taxon>
        <taxon>Solirubrobacterales</taxon>
        <taxon>Solirubrobacteraceae</taxon>
        <taxon>environmental samples</taxon>
    </lineage>
</organism>